<sequence>MKKLWPVALFVLLIGLVACGEEEPSRAGTEEIVDELTPIDVELMVPETAEVDEVVLFTSTVTQGDDVVEDANEVVYEIWMEGQREQSELIDADQQEGHIYSLKYTFTEVGVYHVQTHVTARGLHRMPTSQIQVGGAKENIDSHEEVHENEHQHQHQHSDVMIEERVEDDKLVIFVEVEGSPYKGAKVTIEMSSTEDEEVMWIDLVEADGGEYELLNIDGYSGAYFAIVHIEDDHIHEHVDIELNF</sequence>
<protein>
    <submittedName>
        <fullName evidence="3">FixH family protein</fullName>
    </submittedName>
</protein>
<dbReference type="Pfam" id="PF13115">
    <property type="entry name" value="YtkA"/>
    <property type="match status" value="1"/>
</dbReference>
<dbReference type="InterPro" id="IPR032693">
    <property type="entry name" value="YtkA-like_dom"/>
</dbReference>
<accession>A0ABV6NF08</accession>
<dbReference type="PROSITE" id="PS51257">
    <property type="entry name" value="PROKAR_LIPOPROTEIN"/>
    <property type="match status" value="1"/>
</dbReference>
<dbReference type="Proteomes" id="UP001589833">
    <property type="component" value="Unassembled WGS sequence"/>
</dbReference>
<name>A0ABV6NF08_9BACI</name>
<evidence type="ECO:0000259" key="2">
    <source>
        <dbReference type="Pfam" id="PF13115"/>
    </source>
</evidence>
<proteinExistence type="predicted"/>
<comment type="caution">
    <text evidence="3">The sequence shown here is derived from an EMBL/GenBank/DDBJ whole genome shotgun (WGS) entry which is preliminary data.</text>
</comment>
<dbReference type="EMBL" id="JBHLTR010000006">
    <property type="protein sequence ID" value="MFC0558738.1"/>
    <property type="molecule type" value="Genomic_DNA"/>
</dbReference>
<keyword evidence="4" id="KW-1185">Reference proteome</keyword>
<evidence type="ECO:0000313" key="3">
    <source>
        <dbReference type="EMBL" id="MFC0558738.1"/>
    </source>
</evidence>
<feature type="signal peptide" evidence="1">
    <location>
        <begin position="1"/>
        <end position="20"/>
    </location>
</feature>
<feature type="domain" description="YtkA-like" evidence="2">
    <location>
        <begin position="36"/>
        <end position="117"/>
    </location>
</feature>
<feature type="chain" id="PRO_5045730134" evidence="1">
    <location>
        <begin position="21"/>
        <end position="245"/>
    </location>
</feature>
<evidence type="ECO:0000313" key="4">
    <source>
        <dbReference type="Proteomes" id="UP001589833"/>
    </source>
</evidence>
<dbReference type="RefSeq" id="WP_273839702.1">
    <property type="nucleotide sequence ID" value="NZ_JAQQWT010000001.1"/>
</dbReference>
<reference evidence="3 4" key="1">
    <citation type="submission" date="2024-09" db="EMBL/GenBank/DDBJ databases">
        <authorList>
            <person name="Sun Q."/>
            <person name="Mori K."/>
        </authorList>
    </citation>
    <scope>NUCLEOTIDE SEQUENCE [LARGE SCALE GENOMIC DNA]</scope>
    <source>
        <strain evidence="3 4">NCAIM B.02301</strain>
    </source>
</reference>
<organism evidence="3 4">
    <name type="scientific">Halalkalibacter alkalisediminis</name>
    <dbReference type="NCBI Taxonomy" id="935616"/>
    <lineage>
        <taxon>Bacteria</taxon>
        <taxon>Bacillati</taxon>
        <taxon>Bacillota</taxon>
        <taxon>Bacilli</taxon>
        <taxon>Bacillales</taxon>
        <taxon>Bacillaceae</taxon>
        <taxon>Halalkalibacter</taxon>
    </lineage>
</organism>
<keyword evidence="1" id="KW-0732">Signal</keyword>
<evidence type="ECO:0000256" key="1">
    <source>
        <dbReference type="SAM" id="SignalP"/>
    </source>
</evidence>
<gene>
    <name evidence="3" type="ORF">ACFFH4_06705</name>
</gene>